<proteinExistence type="predicted"/>
<evidence type="ECO:0008006" key="6">
    <source>
        <dbReference type="Google" id="ProtNLM"/>
    </source>
</evidence>
<dbReference type="RefSeq" id="WP_135568245.1">
    <property type="nucleotide sequence ID" value="NZ_MPRK01000276.1"/>
</dbReference>
<feature type="domain" description="Cupin type-2" evidence="3">
    <location>
        <begin position="124"/>
        <end position="185"/>
    </location>
</feature>
<dbReference type="Pfam" id="PF07883">
    <property type="entry name" value="Cupin_2"/>
    <property type="match status" value="1"/>
</dbReference>
<name>A0A1T2KXP8_9GAMM</name>
<evidence type="ECO:0000259" key="3">
    <source>
        <dbReference type="Pfam" id="PF07883"/>
    </source>
</evidence>
<reference evidence="4 5" key="1">
    <citation type="submission" date="2016-11" db="EMBL/GenBank/DDBJ databases">
        <title>Mixed transmission modes and dynamic genome evolution in an obligate animal-bacterial symbiosis.</title>
        <authorList>
            <person name="Russell S.L."/>
            <person name="Corbett-Detig R.B."/>
            <person name="Cavanaugh C.M."/>
        </authorList>
    </citation>
    <scope>NUCLEOTIDE SEQUENCE [LARGE SCALE GENOMIC DNA]</scope>
    <source>
        <strain evidence="4">Sp-SM6</strain>
    </source>
</reference>
<dbReference type="InterPro" id="IPR013096">
    <property type="entry name" value="Cupin_2"/>
</dbReference>
<evidence type="ECO:0000259" key="2">
    <source>
        <dbReference type="Pfam" id="PF00190"/>
    </source>
</evidence>
<comment type="caution">
    <text evidence="4">The sequence shown here is derived from an EMBL/GenBank/DDBJ whole genome shotgun (WGS) entry which is preliminary data.</text>
</comment>
<keyword evidence="5" id="KW-1185">Reference proteome</keyword>
<accession>A0A1T2KXP8</accession>
<dbReference type="PANTHER" id="PTHR35848:SF6">
    <property type="entry name" value="CUPIN TYPE-2 DOMAIN-CONTAINING PROTEIN"/>
    <property type="match status" value="1"/>
</dbReference>
<dbReference type="InterPro" id="IPR014710">
    <property type="entry name" value="RmlC-like_jellyroll"/>
</dbReference>
<dbReference type="Pfam" id="PF00190">
    <property type="entry name" value="Cupin_1"/>
    <property type="match status" value="1"/>
</dbReference>
<keyword evidence="1" id="KW-0479">Metal-binding</keyword>
<feature type="non-terminal residue" evidence="4">
    <location>
        <position position="1"/>
    </location>
</feature>
<dbReference type="InterPro" id="IPR006045">
    <property type="entry name" value="Cupin_1"/>
</dbReference>
<dbReference type="InterPro" id="IPR011051">
    <property type="entry name" value="RmlC_Cupin_sf"/>
</dbReference>
<evidence type="ECO:0000256" key="1">
    <source>
        <dbReference type="ARBA" id="ARBA00022723"/>
    </source>
</evidence>
<evidence type="ECO:0000313" key="5">
    <source>
        <dbReference type="Proteomes" id="UP000190198"/>
    </source>
</evidence>
<dbReference type="PANTHER" id="PTHR35848">
    <property type="entry name" value="OXALATE-BINDING PROTEIN"/>
    <property type="match status" value="1"/>
</dbReference>
<dbReference type="EMBL" id="MPRK01000276">
    <property type="protein sequence ID" value="OOZ37540.1"/>
    <property type="molecule type" value="Genomic_DNA"/>
</dbReference>
<dbReference type="CDD" id="cd02208">
    <property type="entry name" value="cupin_RmlC-like"/>
    <property type="match status" value="2"/>
</dbReference>
<dbReference type="OrthoDB" id="5243731at2"/>
<sequence>QSRLVATGDYAPSILSPWRAAEEILLVLSGTATIFINEPGKGVLRAYSSRSGDFFYYPSGQTHTIYNGSEEPIQYLMFRWTARATQPKQAHTVGYKKSLYDSGNGRLAVNHQSSGLKHLHIHFTRLQPGQSFKRHVDQYDTALIVLEGELSILNQRLGNGGVFFIRAGELHNTHNEGTEPCAYLVFEFHADTAVTSKTM</sequence>
<dbReference type="AlphaFoldDB" id="A0A1T2KXP8"/>
<protein>
    <recommendedName>
        <fullName evidence="6">Cupin 2 conserved barrel domain-containing protein</fullName>
    </recommendedName>
</protein>
<dbReference type="SUPFAM" id="SSF51182">
    <property type="entry name" value="RmlC-like cupins"/>
    <property type="match status" value="1"/>
</dbReference>
<dbReference type="GO" id="GO:0046872">
    <property type="term" value="F:metal ion binding"/>
    <property type="evidence" value="ECO:0007669"/>
    <property type="project" value="UniProtKB-KW"/>
</dbReference>
<gene>
    <name evidence="4" type="ORF">BOW52_10160</name>
</gene>
<dbReference type="Proteomes" id="UP000190198">
    <property type="component" value="Unassembled WGS sequence"/>
</dbReference>
<dbReference type="Gene3D" id="2.60.120.10">
    <property type="entry name" value="Jelly Rolls"/>
    <property type="match status" value="2"/>
</dbReference>
<dbReference type="InterPro" id="IPR051610">
    <property type="entry name" value="GPI/OXD"/>
</dbReference>
<feature type="domain" description="Cupin type-1" evidence="2">
    <location>
        <begin position="20"/>
        <end position="100"/>
    </location>
</feature>
<organism evidence="4 5">
    <name type="scientific">Solemya elarraichensis gill symbiont</name>
    <dbReference type="NCBI Taxonomy" id="1918949"/>
    <lineage>
        <taxon>Bacteria</taxon>
        <taxon>Pseudomonadati</taxon>
        <taxon>Pseudomonadota</taxon>
        <taxon>Gammaproteobacteria</taxon>
        <taxon>sulfur-oxidizing symbionts</taxon>
    </lineage>
</organism>
<evidence type="ECO:0000313" key="4">
    <source>
        <dbReference type="EMBL" id="OOZ37540.1"/>
    </source>
</evidence>